<dbReference type="Pfam" id="PF13360">
    <property type="entry name" value="PQQ_2"/>
    <property type="match status" value="1"/>
</dbReference>
<feature type="domain" description="Pyrrolo-quinoline quinone repeat" evidence="3">
    <location>
        <begin position="257"/>
        <end position="407"/>
    </location>
</feature>
<dbReference type="Pfam" id="PF07833">
    <property type="entry name" value="Cu_amine_oxidN1"/>
    <property type="match status" value="1"/>
</dbReference>
<evidence type="ECO:0000259" key="2">
    <source>
        <dbReference type="Pfam" id="PF07833"/>
    </source>
</evidence>
<dbReference type="Gene3D" id="3.30.457.10">
    <property type="entry name" value="Copper amine oxidase-like, N-terminal domain"/>
    <property type="match status" value="1"/>
</dbReference>
<dbReference type="PANTHER" id="PTHR34512:SF30">
    <property type="entry name" value="OUTER MEMBRANE PROTEIN ASSEMBLY FACTOR BAMB"/>
    <property type="match status" value="1"/>
</dbReference>
<gene>
    <name evidence="4" type="ORF">M5X19_26520</name>
</gene>
<dbReference type="InterPro" id="IPR015943">
    <property type="entry name" value="WD40/YVTN_repeat-like_dom_sf"/>
</dbReference>
<evidence type="ECO:0000313" key="5">
    <source>
        <dbReference type="Proteomes" id="UP001527099"/>
    </source>
</evidence>
<sequence>MAKLKRVLFILMISITSLFNVQTVFAEVQVVDIMNNSLMLYVDSPRAFVNNVEKPIGIDNSQTAPVLVNGRTLVPLRFIASNFGADVTFDDATREITITKDQKTAKLTLGNNVMKVDSQSYTLDVAAEAPNGTTMLPLRAVAETLLNKHIFWDRNLIVISDQEINLDPKMDKQKIDMLINLFFMSPSPVVTINPNKPTIDSSISTNTGGIVTEGYSDFTQGSGYEKGAYDTKAVQPTRFNWNRLSRFQGPSDPQIKWTFHPKEANEWFDSSPAIGRDGIIYQGSVMGRFYAIDPLGKTKWIVDLGSNVEIRSSPSISGDGTIFFGAANWDDSGSSSMFCERGKCYAGGLFAVHPDGTMKWKRLFDEVVTNSSPSIAEDGTIIIGSGSYAQDGKIYAVNPSDGSVKWSWNRNPGNGEGFYTAAVINSKGIMFDHNVILDTQGNYRHLAMYAHTTFSNPLLSKDGNTIYYGTYTGSVVAMGLDGIPKWEIQLQRTNGSNRVSSNPVMSLDGILYLGDEAGNIYALNPDHLVNTPSNQFIDYSKNQEMYRVYNFSDLKVDEKSWTFPAASWIRSLSVDSNGDIFAITESGEILSLSKSGALRWKMNLNTRNYDQVIGPENTIYVSSGDQIVAIGQK</sequence>
<organism evidence="4 5">
    <name type="scientific">Paenibacillus alginolyticus</name>
    <dbReference type="NCBI Taxonomy" id="59839"/>
    <lineage>
        <taxon>Bacteria</taxon>
        <taxon>Bacillati</taxon>
        <taxon>Bacillota</taxon>
        <taxon>Bacilli</taxon>
        <taxon>Bacillales</taxon>
        <taxon>Paenibacillaceae</taxon>
        <taxon>Paenibacillus</taxon>
    </lineage>
</organism>
<reference evidence="4 5" key="1">
    <citation type="submission" date="2022-05" db="EMBL/GenBank/DDBJ databases">
        <title>Genome Sequencing of Bee-Associated Microbes.</title>
        <authorList>
            <person name="Dunlap C."/>
        </authorList>
    </citation>
    <scope>NUCLEOTIDE SEQUENCE [LARGE SCALE GENOMIC DNA]</scope>
    <source>
        <strain evidence="4 5">NRRL B-14421</strain>
    </source>
</reference>
<dbReference type="Gene3D" id="2.130.10.10">
    <property type="entry name" value="YVTN repeat-like/Quinoprotein amine dehydrogenase"/>
    <property type="match status" value="1"/>
</dbReference>
<dbReference type="InterPro" id="IPR012854">
    <property type="entry name" value="Cu_amine_oxidase-like_N"/>
</dbReference>
<evidence type="ECO:0000313" key="4">
    <source>
        <dbReference type="EMBL" id="MCY9696429.1"/>
    </source>
</evidence>
<dbReference type="InterPro" id="IPR018391">
    <property type="entry name" value="PQQ_b-propeller_rpt"/>
</dbReference>
<keyword evidence="1" id="KW-0732">Signal</keyword>
<dbReference type="RefSeq" id="WP_268617515.1">
    <property type="nucleotide sequence ID" value="NZ_JAMDMX010000097.1"/>
</dbReference>
<evidence type="ECO:0000256" key="1">
    <source>
        <dbReference type="SAM" id="SignalP"/>
    </source>
</evidence>
<dbReference type="InterPro" id="IPR036582">
    <property type="entry name" value="Mao_N_sf"/>
</dbReference>
<feature type="domain" description="Copper amine oxidase-like N-terminal" evidence="2">
    <location>
        <begin position="61"/>
        <end position="155"/>
    </location>
</feature>
<dbReference type="InterPro" id="IPR002372">
    <property type="entry name" value="PQQ_rpt_dom"/>
</dbReference>
<dbReference type="PANTHER" id="PTHR34512">
    <property type="entry name" value="CELL SURFACE PROTEIN"/>
    <property type="match status" value="1"/>
</dbReference>
<keyword evidence="5" id="KW-1185">Reference proteome</keyword>
<evidence type="ECO:0000259" key="3">
    <source>
        <dbReference type="Pfam" id="PF13360"/>
    </source>
</evidence>
<name>A0ABT4GK56_9BACL</name>
<dbReference type="EMBL" id="JAMDMX010000097">
    <property type="protein sequence ID" value="MCY9696429.1"/>
    <property type="molecule type" value="Genomic_DNA"/>
</dbReference>
<dbReference type="SMART" id="SM00564">
    <property type="entry name" value="PQQ"/>
    <property type="match status" value="6"/>
</dbReference>
<feature type="chain" id="PRO_5046861993" evidence="1">
    <location>
        <begin position="27"/>
        <end position="633"/>
    </location>
</feature>
<proteinExistence type="predicted"/>
<comment type="caution">
    <text evidence="4">The sequence shown here is derived from an EMBL/GenBank/DDBJ whole genome shotgun (WGS) entry which is preliminary data.</text>
</comment>
<dbReference type="SUPFAM" id="SSF55383">
    <property type="entry name" value="Copper amine oxidase, domain N"/>
    <property type="match status" value="1"/>
</dbReference>
<protein>
    <submittedName>
        <fullName evidence="4">Stalk domain-containing protein</fullName>
    </submittedName>
</protein>
<dbReference type="SUPFAM" id="SSF50998">
    <property type="entry name" value="Quinoprotein alcohol dehydrogenase-like"/>
    <property type="match status" value="2"/>
</dbReference>
<feature type="signal peptide" evidence="1">
    <location>
        <begin position="1"/>
        <end position="26"/>
    </location>
</feature>
<accession>A0ABT4GK56</accession>
<dbReference type="InterPro" id="IPR011047">
    <property type="entry name" value="Quinoprotein_ADH-like_sf"/>
</dbReference>
<dbReference type="Proteomes" id="UP001527099">
    <property type="component" value="Unassembled WGS sequence"/>
</dbReference>